<comment type="caution">
    <text evidence="2">The sequence shown here is derived from an EMBL/GenBank/DDBJ whole genome shotgun (WGS) entry which is preliminary data.</text>
</comment>
<evidence type="ECO:0000256" key="1">
    <source>
        <dbReference type="SAM" id="Phobius"/>
    </source>
</evidence>
<accession>A0A8K0W0J7</accession>
<feature type="transmembrane region" description="Helical" evidence="1">
    <location>
        <begin position="207"/>
        <end position="227"/>
    </location>
</feature>
<dbReference type="PANTHER" id="PTHR37577:SF1">
    <property type="entry name" value="INTEGRAL MEMBRANE PROTEIN"/>
    <property type="match status" value="1"/>
</dbReference>
<dbReference type="InterPro" id="IPR053018">
    <property type="entry name" value="Elsinochrome_Biosynth-Asso"/>
</dbReference>
<evidence type="ECO:0000313" key="2">
    <source>
        <dbReference type="EMBL" id="KAH7089289.1"/>
    </source>
</evidence>
<proteinExistence type="predicted"/>
<feature type="transmembrane region" description="Helical" evidence="1">
    <location>
        <begin position="274"/>
        <end position="301"/>
    </location>
</feature>
<dbReference type="PANTHER" id="PTHR37577">
    <property type="entry name" value="INTEGRAL MEMBRANE PROTEIN"/>
    <property type="match status" value="1"/>
</dbReference>
<feature type="transmembrane region" description="Helical" evidence="1">
    <location>
        <begin position="126"/>
        <end position="150"/>
    </location>
</feature>
<keyword evidence="1" id="KW-0472">Membrane</keyword>
<keyword evidence="1" id="KW-1133">Transmembrane helix</keyword>
<dbReference type="Proteomes" id="UP000813461">
    <property type="component" value="Unassembled WGS sequence"/>
</dbReference>
<keyword evidence="3" id="KW-1185">Reference proteome</keyword>
<organism evidence="2 3">
    <name type="scientific">Paraphoma chrysanthemicola</name>
    <dbReference type="NCBI Taxonomy" id="798071"/>
    <lineage>
        <taxon>Eukaryota</taxon>
        <taxon>Fungi</taxon>
        <taxon>Dikarya</taxon>
        <taxon>Ascomycota</taxon>
        <taxon>Pezizomycotina</taxon>
        <taxon>Dothideomycetes</taxon>
        <taxon>Pleosporomycetidae</taxon>
        <taxon>Pleosporales</taxon>
        <taxon>Pleosporineae</taxon>
        <taxon>Phaeosphaeriaceae</taxon>
        <taxon>Paraphoma</taxon>
    </lineage>
</organism>
<sequence length="363" mass="40180">MAPPWVTFDSVATYNGHCADGAEPDIAGLGVVLSFVLASVMTTTASILAMLLDQAYDSKGRFTLRAPVKYVRERYLDTEWKRDYAWRPFLDPLIIGLGDQQLITGYAVLLSGWIKVAQNSFEVQGAHFVLILYICALSSSSHLAALITLRKYFRNYKFIAKIRLALVVVFATFLLASMIAAICMPPTIVAHSDEITEKRNRTQRLSFLVPLGLILVGFATALVCILYDPQRSGTASRALGSSEVSMAKLVRRVTDPKQRPLLDIKLPAHFGMRLLYYLFLNPLIAFAVQILLAILSAILVLSQKFAAPEDDGRFCGLQSEGENVWGFGQTLNVVMLLLPAMSACQTYLEGRQDISEGFTRGRE</sequence>
<name>A0A8K0W0J7_9PLEO</name>
<protein>
    <submittedName>
        <fullName evidence="2">Uncharacterized protein</fullName>
    </submittedName>
</protein>
<reference evidence="2" key="1">
    <citation type="journal article" date="2021" name="Nat. Commun.">
        <title>Genetic determinants of endophytism in the Arabidopsis root mycobiome.</title>
        <authorList>
            <person name="Mesny F."/>
            <person name="Miyauchi S."/>
            <person name="Thiergart T."/>
            <person name="Pickel B."/>
            <person name="Atanasova L."/>
            <person name="Karlsson M."/>
            <person name="Huettel B."/>
            <person name="Barry K.W."/>
            <person name="Haridas S."/>
            <person name="Chen C."/>
            <person name="Bauer D."/>
            <person name="Andreopoulos W."/>
            <person name="Pangilinan J."/>
            <person name="LaButti K."/>
            <person name="Riley R."/>
            <person name="Lipzen A."/>
            <person name="Clum A."/>
            <person name="Drula E."/>
            <person name="Henrissat B."/>
            <person name="Kohler A."/>
            <person name="Grigoriev I.V."/>
            <person name="Martin F.M."/>
            <person name="Hacquard S."/>
        </authorList>
    </citation>
    <scope>NUCLEOTIDE SEQUENCE</scope>
    <source>
        <strain evidence="2">MPI-SDFR-AT-0120</strain>
    </source>
</reference>
<feature type="transmembrane region" description="Helical" evidence="1">
    <location>
        <begin position="26"/>
        <end position="52"/>
    </location>
</feature>
<gene>
    <name evidence="2" type="ORF">FB567DRAFT_548088</name>
</gene>
<keyword evidence="1" id="KW-0812">Transmembrane</keyword>
<dbReference type="EMBL" id="JAGMVJ010000007">
    <property type="protein sequence ID" value="KAH7089289.1"/>
    <property type="molecule type" value="Genomic_DNA"/>
</dbReference>
<dbReference type="AlphaFoldDB" id="A0A8K0W0J7"/>
<evidence type="ECO:0000313" key="3">
    <source>
        <dbReference type="Proteomes" id="UP000813461"/>
    </source>
</evidence>
<feature type="transmembrane region" description="Helical" evidence="1">
    <location>
        <begin position="162"/>
        <end position="187"/>
    </location>
</feature>
<dbReference type="OrthoDB" id="5427664at2759"/>